<evidence type="ECO:0000256" key="4">
    <source>
        <dbReference type="ARBA" id="ARBA00022989"/>
    </source>
</evidence>
<reference evidence="7" key="1">
    <citation type="submission" date="2022-10" db="EMBL/GenBank/DDBJ databases">
        <title>The WGS of Solirubrobacter phytolaccae KCTC 29190.</title>
        <authorList>
            <person name="Jiang Z."/>
        </authorList>
    </citation>
    <scope>NUCLEOTIDE SEQUENCE</scope>
    <source>
        <strain evidence="7">KCTC 29190</strain>
    </source>
</reference>
<comment type="caution">
    <text evidence="7">The sequence shown here is derived from an EMBL/GenBank/DDBJ whole genome shotgun (WGS) entry which is preliminary data.</text>
</comment>
<keyword evidence="5 6" id="KW-0472">Membrane</keyword>
<dbReference type="Pfam" id="PF13520">
    <property type="entry name" value="AA_permease_2"/>
    <property type="match status" value="1"/>
</dbReference>
<accession>A0A9X3SCZ0</accession>
<feature type="transmembrane region" description="Helical" evidence="6">
    <location>
        <begin position="206"/>
        <end position="224"/>
    </location>
</feature>
<sequence>MAVAEPPRADLNPETGEFETPLKRVIGPGMLLVFVVGDVLGAGIYALVGVVAGETGGAIWTAFLFATILAIMTAFSYAELVTKYPAAGGAATYVDTAFKVPLLTFVIAFAVMCSGIASAATLSKAFAGDYLSEFVELPVVLVAIGFLLIVALINFRGISESIKLNMVLTGIEVLGLVIIVVIGVAALANGDGDAGRNLDFPAGENVALAIVGGAALSFYALIGFEDAVNVAEETKDPARNFPKALFGGLLIAGVIYLLVTFTASMVVPTQQLTDSDGPLLEVVREGPLGVPTKLFAGIALLAVANGALINMIMASRLVYGMSVRGVVPRIFDRVHSGRHTPIAAIIFTTGLAMLLASLGDLSDLAGTTTTLLLFVFAIVNVAVLVLRPDPGAHPHFQAPSVIPVASVVIIVFLLIRRASDNPEYFAYAGALVALGIVLWAVQRVASSR</sequence>
<feature type="transmembrane region" description="Helical" evidence="6">
    <location>
        <begin position="424"/>
        <end position="441"/>
    </location>
</feature>
<keyword evidence="8" id="KW-1185">Reference proteome</keyword>
<dbReference type="EMBL" id="JAPDDP010000046">
    <property type="protein sequence ID" value="MDA0183065.1"/>
    <property type="molecule type" value="Genomic_DNA"/>
</dbReference>
<evidence type="ECO:0000256" key="3">
    <source>
        <dbReference type="ARBA" id="ARBA00022692"/>
    </source>
</evidence>
<evidence type="ECO:0000256" key="2">
    <source>
        <dbReference type="ARBA" id="ARBA00022475"/>
    </source>
</evidence>
<feature type="transmembrane region" description="Helical" evidence="6">
    <location>
        <begin position="398"/>
        <end position="418"/>
    </location>
</feature>
<dbReference type="GO" id="GO:0022857">
    <property type="term" value="F:transmembrane transporter activity"/>
    <property type="evidence" value="ECO:0007669"/>
    <property type="project" value="InterPro"/>
</dbReference>
<feature type="transmembrane region" description="Helical" evidence="6">
    <location>
        <begin position="134"/>
        <end position="155"/>
    </location>
</feature>
<dbReference type="AlphaFoldDB" id="A0A9X3SCZ0"/>
<gene>
    <name evidence="7" type="ORF">OJ997_22340</name>
</gene>
<feature type="transmembrane region" description="Helical" evidence="6">
    <location>
        <begin position="340"/>
        <end position="358"/>
    </location>
</feature>
<evidence type="ECO:0000313" key="7">
    <source>
        <dbReference type="EMBL" id="MDA0183065.1"/>
    </source>
</evidence>
<feature type="transmembrane region" description="Helical" evidence="6">
    <location>
        <begin position="31"/>
        <end position="52"/>
    </location>
</feature>
<evidence type="ECO:0000256" key="1">
    <source>
        <dbReference type="ARBA" id="ARBA00004651"/>
    </source>
</evidence>
<protein>
    <submittedName>
        <fullName evidence="7">APC family permease</fullName>
    </submittedName>
</protein>
<evidence type="ECO:0000313" key="8">
    <source>
        <dbReference type="Proteomes" id="UP001147653"/>
    </source>
</evidence>
<name>A0A9X3SCZ0_9ACTN</name>
<feature type="transmembrane region" description="Helical" evidence="6">
    <location>
        <begin position="102"/>
        <end position="122"/>
    </location>
</feature>
<keyword evidence="3 6" id="KW-0812">Transmembrane</keyword>
<dbReference type="GO" id="GO:0005886">
    <property type="term" value="C:plasma membrane"/>
    <property type="evidence" value="ECO:0007669"/>
    <property type="project" value="UniProtKB-SubCell"/>
</dbReference>
<dbReference type="InterPro" id="IPR002293">
    <property type="entry name" value="AA/rel_permease1"/>
</dbReference>
<feature type="transmembrane region" description="Helical" evidence="6">
    <location>
        <begin position="294"/>
        <end position="319"/>
    </location>
</feature>
<evidence type="ECO:0000256" key="5">
    <source>
        <dbReference type="ARBA" id="ARBA00023136"/>
    </source>
</evidence>
<dbReference type="Gene3D" id="1.20.1740.10">
    <property type="entry name" value="Amino acid/polyamine transporter I"/>
    <property type="match status" value="1"/>
</dbReference>
<dbReference type="RefSeq" id="WP_270027449.1">
    <property type="nucleotide sequence ID" value="NZ_JAPDDP010000046.1"/>
</dbReference>
<evidence type="ECO:0000256" key="6">
    <source>
        <dbReference type="SAM" id="Phobius"/>
    </source>
</evidence>
<proteinExistence type="predicted"/>
<feature type="transmembrane region" description="Helical" evidence="6">
    <location>
        <begin position="58"/>
        <end position="81"/>
    </location>
</feature>
<dbReference type="Proteomes" id="UP001147653">
    <property type="component" value="Unassembled WGS sequence"/>
</dbReference>
<dbReference type="InterPro" id="IPR050367">
    <property type="entry name" value="APC_superfamily"/>
</dbReference>
<dbReference type="PANTHER" id="PTHR42770">
    <property type="entry name" value="AMINO ACID TRANSPORTER-RELATED"/>
    <property type="match status" value="1"/>
</dbReference>
<feature type="transmembrane region" description="Helical" evidence="6">
    <location>
        <begin position="167"/>
        <end position="186"/>
    </location>
</feature>
<feature type="transmembrane region" description="Helical" evidence="6">
    <location>
        <begin position="245"/>
        <end position="267"/>
    </location>
</feature>
<keyword evidence="2" id="KW-1003">Cell membrane</keyword>
<feature type="transmembrane region" description="Helical" evidence="6">
    <location>
        <begin position="364"/>
        <end position="386"/>
    </location>
</feature>
<organism evidence="7 8">
    <name type="scientific">Solirubrobacter phytolaccae</name>
    <dbReference type="NCBI Taxonomy" id="1404360"/>
    <lineage>
        <taxon>Bacteria</taxon>
        <taxon>Bacillati</taxon>
        <taxon>Actinomycetota</taxon>
        <taxon>Thermoleophilia</taxon>
        <taxon>Solirubrobacterales</taxon>
        <taxon>Solirubrobacteraceae</taxon>
        <taxon>Solirubrobacter</taxon>
    </lineage>
</organism>
<comment type="subcellular location">
    <subcellularLocation>
        <location evidence="1">Cell membrane</location>
        <topology evidence="1">Multi-pass membrane protein</topology>
    </subcellularLocation>
</comment>
<dbReference type="PIRSF" id="PIRSF006060">
    <property type="entry name" value="AA_transporter"/>
    <property type="match status" value="1"/>
</dbReference>
<keyword evidence="4 6" id="KW-1133">Transmembrane helix</keyword>
<dbReference type="PANTHER" id="PTHR42770:SF7">
    <property type="entry name" value="MEMBRANE PROTEIN"/>
    <property type="match status" value="1"/>
</dbReference>